<feature type="transmembrane region" description="Helical" evidence="1">
    <location>
        <begin position="21"/>
        <end position="45"/>
    </location>
</feature>
<organism evidence="2 3">
    <name type="scientific">Deinococcus yavapaiensis KR-236</name>
    <dbReference type="NCBI Taxonomy" id="694435"/>
    <lineage>
        <taxon>Bacteria</taxon>
        <taxon>Thermotogati</taxon>
        <taxon>Deinococcota</taxon>
        <taxon>Deinococci</taxon>
        <taxon>Deinococcales</taxon>
        <taxon>Deinococcaceae</taxon>
        <taxon>Deinococcus</taxon>
    </lineage>
</organism>
<accession>A0A318SFP3</accession>
<keyword evidence="1" id="KW-1133">Transmembrane helix</keyword>
<keyword evidence="1" id="KW-0812">Transmembrane</keyword>
<feature type="transmembrane region" description="Helical" evidence="1">
    <location>
        <begin position="51"/>
        <end position="73"/>
    </location>
</feature>
<dbReference type="RefSeq" id="WP_110885250.1">
    <property type="nucleotide sequence ID" value="NZ_QJSX01000002.1"/>
</dbReference>
<evidence type="ECO:0000256" key="1">
    <source>
        <dbReference type="SAM" id="Phobius"/>
    </source>
</evidence>
<dbReference type="Proteomes" id="UP000248326">
    <property type="component" value="Unassembled WGS sequence"/>
</dbReference>
<reference evidence="2 3" key="1">
    <citation type="submission" date="2018-06" db="EMBL/GenBank/DDBJ databases">
        <title>Genomic Encyclopedia of Type Strains, Phase IV (KMG-IV): sequencing the most valuable type-strain genomes for metagenomic binning, comparative biology and taxonomic classification.</title>
        <authorList>
            <person name="Goeker M."/>
        </authorList>
    </citation>
    <scope>NUCLEOTIDE SEQUENCE [LARGE SCALE GENOMIC DNA]</scope>
    <source>
        <strain evidence="2 3">DSM 18048</strain>
    </source>
</reference>
<keyword evidence="3" id="KW-1185">Reference proteome</keyword>
<sequence>MKLFSRSRALGKHPTLGELALALREAYFTTLALYAVPGLLLGAVLGRGDVGAVGLVGLVVIALLLAVVTWFLADRTRRDEQSPLQGAIRASIQAASSPAVPFLLACAVWRDAAAFLSLLAVAAVAFVVLGWVSLPSWATLKWKQSAKLPF</sequence>
<comment type="caution">
    <text evidence="2">The sequence shown here is derived from an EMBL/GenBank/DDBJ whole genome shotgun (WGS) entry which is preliminary data.</text>
</comment>
<feature type="transmembrane region" description="Helical" evidence="1">
    <location>
        <begin position="112"/>
        <end position="134"/>
    </location>
</feature>
<evidence type="ECO:0000313" key="2">
    <source>
        <dbReference type="EMBL" id="PYE55686.1"/>
    </source>
</evidence>
<keyword evidence="1" id="KW-0472">Membrane</keyword>
<gene>
    <name evidence="2" type="ORF">DES52_10249</name>
</gene>
<protein>
    <submittedName>
        <fullName evidence="2">Uncharacterized protein</fullName>
    </submittedName>
</protein>
<name>A0A318SFP3_9DEIO</name>
<dbReference type="EMBL" id="QJSX01000002">
    <property type="protein sequence ID" value="PYE55686.1"/>
    <property type="molecule type" value="Genomic_DNA"/>
</dbReference>
<proteinExistence type="predicted"/>
<evidence type="ECO:0000313" key="3">
    <source>
        <dbReference type="Proteomes" id="UP000248326"/>
    </source>
</evidence>
<dbReference type="AlphaFoldDB" id="A0A318SFP3"/>